<organism evidence="1 2">
    <name type="scientific">Aromia moschata</name>
    <dbReference type="NCBI Taxonomy" id="1265417"/>
    <lineage>
        <taxon>Eukaryota</taxon>
        <taxon>Metazoa</taxon>
        <taxon>Ecdysozoa</taxon>
        <taxon>Arthropoda</taxon>
        <taxon>Hexapoda</taxon>
        <taxon>Insecta</taxon>
        <taxon>Pterygota</taxon>
        <taxon>Neoptera</taxon>
        <taxon>Endopterygota</taxon>
        <taxon>Coleoptera</taxon>
        <taxon>Polyphaga</taxon>
        <taxon>Cucujiformia</taxon>
        <taxon>Chrysomeloidea</taxon>
        <taxon>Cerambycidae</taxon>
        <taxon>Cerambycinae</taxon>
        <taxon>Callichromatini</taxon>
        <taxon>Aromia</taxon>
    </lineage>
</organism>
<proteinExistence type="predicted"/>
<evidence type="ECO:0000313" key="1">
    <source>
        <dbReference type="EMBL" id="KAJ8953840.1"/>
    </source>
</evidence>
<gene>
    <name evidence="1" type="ORF">NQ318_006691</name>
</gene>
<evidence type="ECO:0000313" key="2">
    <source>
        <dbReference type="Proteomes" id="UP001162162"/>
    </source>
</evidence>
<dbReference type="AlphaFoldDB" id="A0AAV8YQA7"/>
<dbReference type="PANTHER" id="PTHR46060">
    <property type="entry name" value="MARINER MOS1 TRANSPOSASE-LIKE PROTEIN"/>
    <property type="match status" value="1"/>
</dbReference>
<reference evidence="1" key="1">
    <citation type="journal article" date="2023" name="Insect Mol. Biol.">
        <title>Genome sequencing provides insights into the evolution of gene families encoding plant cell wall-degrading enzymes in longhorned beetles.</title>
        <authorList>
            <person name="Shin N.R."/>
            <person name="Okamura Y."/>
            <person name="Kirsch R."/>
            <person name="Pauchet Y."/>
        </authorList>
    </citation>
    <scope>NUCLEOTIDE SEQUENCE</scope>
    <source>
        <strain evidence="1">AMC_N1</strain>
    </source>
</reference>
<accession>A0AAV8YQA7</accession>
<dbReference type="EMBL" id="JAPWTK010000053">
    <property type="protein sequence ID" value="KAJ8953840.1"/>
    <property type="molecule type" value="Genomic_DNA"/>
</dbReference>
<keyword evidence="2" id="KW-1185">Reference proteome</keyword>
<protein>
    <recommendedName>
        <fullName evidence="3">Mos1 transposase HTH domain-containing protein</fullName>
    </recommendedName>
</protein>
<sequence>MESQEVNSYMRTTRCKSVTTDAGKLLQPSSPPYEVKSHAAVQLQFTWKYHSGRGYNFMMNKNIRQSVAIKFSFKAGKCETETFEMLTLAYVGSVMSRASVFRWYNLYAEGRESVEDDERSGRSCVTKSNENIAKVTEFVLQDTTVNASFYL</sequence>
<dbReference type="InterPro" id="IPR052709">
    <property type="entry name" value="Transposase-MT_Hybrid"/>
</dbReference>
<dbReference type="Proteomes" id="UP001162162">
    <property type="component" value="Unassembled WGS sequence"/>
</dbReference>
<comment type="caution">
    <text evidence="1">The sequence shown here is derived from an EMBL/GenBank/DDBJ whole genome shotgun (WGS) entry which is preliminary data.</text>
</comment>
<dbReference type="PANTHER" id="PTHR46060:SF1">
    <property type="entry name" value="MARINER MOS1 TRANSPOSASE-LIKE PROTEIN"/>
    <property type="match status" value="1"/>
</dbReference>
<evidence type="ECO:0008006" key="3">
    <source>
        <dbReference type="Google" id="ProtNLM"/>
    </source>
</evidence>
<name>A0AAV8YQA7_9CUCU</name>